<dbReference type="InterPro" id="IPR011250">
    <property type="entry name" value="OMP/PagP_B-barrel"/>
</dbReference>
<accession>A0A370GGD5</accession>
<dbReference type="SUPFAM" id="SSF56925">
    <property type="entry name" value="OMPA-like"/>
    <property type="match status" value="1"/>
</dbReference>
<comment type="caution">
    <text evidence="1">The sequence shown here is derived from an EMBL/GenBank/DDBJ whole genome shotgun (WGS) entry which is preliminary data.</text>
</comment>
<evidence type="ECO:0000313" key="1">
    <source>
        <dbReference type="EMBL" id="RDI42852.1"/>
    </source>
</evidence>
<dbReference type="RefSeq" id="WP_114834512.1">
    <property type="nucleotide sequence ID" value="NZ_LR699114.1"/>
</dbReference>
<gene>
    <name evidence="1" type="ORF">C8D86_11250</name>
</gene>
<reference evidence="1 2" key="1">
    <citation type="submission" date="2018-07" db="EMBL/GenBank/DDBJ databases">
        <title>Genomic Encyclopedia of Type Strains, Phase IV (KMG-IV): sequencing the most valuable type-strain genomes for metagenomic binning, comparative biology and taxonomic classification.</title>
        <authorList>
            <person name="Goeker M."/>
        </authorList>
    </citation>
    <scope>NUCLEOTIDE SEQUENCE [LARGE SCALE GENOMIC DNA]</scope>
    <source>
        <strain evidence="1 2">DSM 16500</strain>
    </source>
</reference>
<sequence>MTGRKFYFIIVLLSLLPALSLAAPYYGANFSYTLITKEPPSLHGYQLMLNYDPQRFKWRQFNVYFDGGFSHFWVTNTPYYTTLNIYSIAPVVRYTFKKRGPVLPYLELSIGLSYLNHTRLDDRNLGIHFAFQDRAGIGAFFGASERLSIGVHAVHYSNARLSAHNSGITVPLLLDVGYRFN</sequence>
<dbReference type="OrthoDB" id="9797122at2"/>
<dbReference type="AlphaFoldDB" id="A0A370GGD5"/>
<keyword evidence="2" id="KW-1185">Reference proteome</keyword>
<dbReference type="Pfam" id="PF09411">
    <property type="entry name" value="PagL"/>
    <property type="match status" value="1"/>
</dbReference>
<dbReference type="Proteomes" id="UP000254720">
    <property type="component" value="Unassembled WGS sequence"/>
</dbReference>
<proteinExistence type="predicted"/>
<dbReference type="Gene3D" id="2.40.160.20">
    <property type="match status" value="1"/>
</dbReference>
<organism evidence="1 2">
    <name type="scientific">Aquicella lusitana</name>
    <dbReference type="NCBI Taxonomy" id="254246"/>
    <lineage>
        <taxon>Bacteria</taxon>
        <taxon>Pseudomonadati</taxon>
        <taxon>Pseudomonadota</taxon>
        <taxon>Gammaproteobacteria</taxon>
        <taxon>Legionellales</taxon>
        <taxon>Coxiellaceae</taxon>
        <taxon>Aquicella</taxon>
    </lineage>
</organism>
<evidence type="ECO:0000313" key="2">
    <source>
        <dbReference type="Proteomes" id="UP000254720"/>
    </source>
</evidence>
<dbReference type="EMBL" id="QQAX01000012">
    <property type="protein sequence ID" value="RDI42852.1"/>
    <property type="molecule type" value="Genomic_DNA"/>
</dbReference>
<dbReference type="InterPro" id="IPR018550">
    <property type="entry name" value="Lipid-A_deacylase-rel"/>
</dbReference>
<protein>
    <submittedName>
        <fullName evidence="1">Lipid A 3-O-deacylase PagL</fullName>
    </submittedName>
</protein>
<name>A0A370GGD5_9COXI</name>